<dbReference type="RefSeq" id="XP_033678899.1">
    <property type="nucleotide sequence ID" value="XM_033826128.1"/>
</dbReference>
<sequence length="276" mass="30002">MILAALLSFLPLSLAASGTGKSTRYWDCCKPSCSWPGKADVSNPVTTCDKNNNPLTDYNAKSGCDSGTSYMCASQIPWAVNSALAFGFAATAISGQTESDWCCACYAVTFTSGKASGKTMLIQSTNTGGDLGSNQMDIAMPGGGLGIFDGCSSQFGGLGGNRYGGVANRSDCDSMPELLRPGCYWRFDWFNNADNPDHKFEQIRCPDELVNKTNCRRKDDDKFPVYTQTATVWASPTPSYTAKQWEQCDSLLWDAQAKCAEGQKCVKINDYYWQCQ</sequence>
<evidence type="ECO:0000313" key="13">
    <source>
        <dbReference type="EMBL" id="KAF2243895.1"/>
    </source>
</evidence>
<evidence type="ECO:0000256" key="3">
    <source>
        <dbReference type="ARBA" id="ARBA00012601"/>
    </source>
</evidence>
<evidence type="ECO:0000256" key="11">
    <source>
        <dbReference type="SAM" id="SignalP"/>
    </source>
</evidence>
<keyword evidence="8" id="KW-0326">Glycosidase</keyword>
<keyword evidence="14" id="KW-1185">Reference proteome</keyword>
<dbReference type="AlphaFoldDB" id="A0A6A6I0C0"/>
<dbReference type="Pfam" id="PF00734">
    <property type="entry name" value="CBM_1"/>
    <property type="match status" value="1"/>
</dbReference>
<dbReference type="PANTHER" id="PTHR39730">
    <property type="entry name" value="ENDOGLUCANASE 1"/>
    <property type="match status" value="1"/>
</dbReference>
<dbReference type="SUPFAM" id="SSF57180">
    <property type="entry name" value="Cellulose-binding domain"/>
    <property type="match status" value="1"/>
</dbReference>
<feature type="chain" id="PRO_5025538677" description="Cellulase" evidence="11">
    <location>
        <begin position="16"/>
        <end position="276"/>
    </location>
</feature>
<dbReference type="InterPro" id="IPR000254">
    <property type="entry name" value="CBD"/>
</dbReference>
<gene>
    <name evidence="13" type="ORF">BU26DRAFT_492755</name>
</gene>
<name>A0A6A6I0C0_9PLEO</name>
<keyword evidence="9" id="KW-0624">Polysaccharide degradation</keyword>
<keyword evidence="7" id="KW-0119">Carbohydrate metabolism</keyword>
<evidence type="ECO:0000256" key="6">
    <source>
        <dbReference type="ARBA" id="ARBA00023001"/>
    </source>
</evidence>
<dbReference type="Gene3D" id="2.40.40.10">
    <property type="entry name" value="RlpA-like domain"/>
    <property type="match status" value="1"/>
</dbReference>
<evidence type="ECO:0000256" key="7">
    <source>
        <dbReference type="ARBA" id="ARBA00023277"/>
    </source>
</evidence>
<dbReference type="EMBL" id="ML987204">
    <property type="protein sequence ID" value="KAF2243895.1"/>
    <property type="molecule type" value="Genomic_DNA"/>
</dbReference>
<feature type="active site" description="Nucleophile" evidence="10">
    <location>
        <position position="27"/>
    </location>
</feature>
<dbReference type="EC" id="3.2.1.4" evidence="3 10"/>
<protein>
    <recommendedName>
        <fullName evidence="3 10">Cellulase</fullName>
        <ecNumber evidence="3 10">3.2.1.4</ecNumber>
    </recommendedName>
</protein>
<keyword evidence="4 11" id="KW-0732">Signal</keyword>
<dbReference type="GO" id="GO:0008810">
    <property type="term" value="F:cellulase activity"/>
    <property type="evidence" value="ECO:0007669"/>
    <property type="project" value="UniProtKB-EC"/>
</dbReference>
<comment type="catalytic activity">
    <reaction evidence="1 10">
        <text>Endohydrolysis of (1-&gt;4)-beta-D-glucosidic linkages in cellulose, lichenin and cereal beta-D-glucans.</text>
        <dbReference type="EC" id="3.2.1.4"/>
    </reaction>
</comment>
<proteinExistence type="inferred from homology"/>
<evidence type="ECO:0000256" key="5">
    <source>
        <dbReference type="ARBA" id="ARBA00022801"/>
    </source>
</evidence>
<evidence type="ECO:0000256" key="10">
    <source>
        <dbReference type="PROSITE-ProRule" id="PRU10069"/>
    </source>
</evidence>
<evidence type="ECO:0000256" key="4">
    <source>
        <dbReference type="ARBA" id="ARBA00022729"/>
    </source>
</evidence>
<accession>A0A6A6I0C0</accession>
<reference evidence="13" key="1">
    <citation type="journal article" date="2020" name="Stud. Mycol.">
        <title>101 Dothideomycetes genomes: a test case for predicting lifestyles and emergence of pathogens.</title>
        <authorList>
            <person name="Haridas S."/>
            <person name="Albert R."/>
            <person name="Binder M."/>
            <person name="Bloem J."/>
            <person name="Labutti K."/>
            <person name="Salamov A."/>
            <person name="Andreopoulos B."/>
            <person name="Baker S."/>
            <person name="Barry K."/>
            <person name="Bills G."/>
            <person name="Bluhm B."/>
            <person name="Cannon C."/>
            <person name="Castanera R."/>
            <person name="Culley D."/>
            <person name="Daum C."/>
            <person name="Ezra D."/>
            <person name="Gonzalez J."/>
            <person name="Henrissat B."/>
            <person name="Kuo A."/>
            <person name="Liang C."/>
            <person name="Lipzen A."/>
            <person name="Lutzoni F."/>
            <person name="Magnuson J."/>
            <person name="Mondo S."/>
            <person name="Nolan M."/>
            <person name="Ohm R."/>
            <person name="Pangilinan J."/>
            <person name="Park H.-J."/>
            <person name="Ramirez L."/>
            <person name="Alfaro M."/>
            <person name="Sun H."/>
            <person name="Tritt A."/>
            <person name="Yoshinaga Y."/>
            <person name="Zwiers L.-H."/>
            <person name="Turgeon B."/>
            <person name="Goodwin S."/>
            <person name="Spatafora J."/>
            <person name="Crous P."/>
            <person name="Grigoriev I."/>
        </authorList>
    </citation>
    <scope>NUCLEOTIDE SEQUENCE</scope>
    <source>
        <strain evidence="13">CBS 122368</strain>
    </source>
</reference>
<keyword evidence="6" id="KW-0136">Cellulose degradation</keyword>
<evidence type="ECO:0000256" key="9">
    <source>
        <dbReference type="ARBA" id="ARBA00023326"/>
    </source>
</evidence>
<evidence type="ECO:0000256" key="1">
    <source>
        <dbReference type="ARBA" id="ARBA00000966"/>
    </source>
</evidence>
<dbReference type="InterPro" id="IPR036908">
    <property type="entry name" value="RlpA-like_sf"/>
</dbReference>
<dbReference type="InterPro" id="IPR035971">
    <property type="entry name" value="CBD_sf"/>
</dbReference>
<dbReference type="GO" id="GO:0030248">
    <property type="term" value="F:cellulose binding"/>
    <property type="evidence" value="ECO:0007669"/>
    <property type="project" value="InterPro"/>
</dbReference>
<comment type="similarity">
    <text evidence="2">Belongs to the glycosyl hydrolase 45 (cellulase K) family.</text>
</comment>
<dbReference type="SUPFAM" id="SSF50685">
    <property type="entry name" value="Barwin-like endoglucanases"/>
    <property type="match status" value="1"/>
</dbReference>
<dbReference type="GO" id="GO:0005576">
    <property type="term" value="C:extracellular region"/>
    <property type="evidence" value="ECO:0007669"/>
    <property type="project" value="InterPro"/>
</dbReference>
<evidence type="ECO:0000259" key="12">
    <source>
        <dbReference type="PROSITE" id="PS51164"/>
    </source>
</evidence>
<evidence type="ECO:0000256" key="8">
    <source>
        <dbReference type="ARBA" id="ARBA00023295"/>
    </source>
</evidence>
<organism evidence="13 14">
    <name type="scientific">Trematosphaeria pertusa</name>
    <dbReference type="NCBI Taxonomy" id="390896"/>
    <lineage>
        <taxon>Eukaryota</taxon>
        <taxon>Fungi</taxon>
        <taxon>Dikarya</taxon>
        <taxon>Ascomycota</taxon>
        <taxon>Pezizomycotina</taxon>
        <taxon>Dothideomycetes</taxon>
        <taxon>Pleosporomycetidae</taxon>
        <taxon>Pleosporales</taxon>
        <taxon>Massarineae</taxon>
        <taxon>Trematosphaeriaceae</taxon>
        <taxon>Trematosphaeria</taxon>
    </lineage>
</organism>
<dbReference type="GeneID" id="54579458"/>
<dbReference type="Pfam" id="PF02015">
    <property type="entry name" value="Glyco_hydro_45"/>
    <property type="match status" value="1"/>
</dbReference>
<feature type="domain" description="CBM1" evidence="12">
    <location>
        <begin position="240"/>
        <end position="276"/>
    </location>
</feature>
<dbReference type="PROSITE" id="PS01140">
    <property type="entry name" value="GLYCOSYL_HYDROL_F45"/>
    <property type="match status" value="1"/>
</dbReference>
<feature type="signal peptide" evidence="11">
    <location>
        <begin position="1"/>
        <end position="15"/>
    </location>
</feature>
<dbReference type="PROSITE" id="PS51164">
    <property type="entry name" value="CBM1_2"/>
    <property type="match status" value="1"/>
</dbReference>
<dbReference type="Proteomes" id="UP000800094">
    <property type="component" value="Unassembled WGS sequence"/>
</dbReference>
<evidence type="ECO:0000256" key="2">
    <source>
        <dbReference type="ARBA" id="ARBA00007793"/>
    </source>
</evidence>
<dbReference type="InterPro" id="IPR000334">
    <property type="entry name" value="Glyco_hydro_45"/>
</dbReference>
<dbReference type="SMART" id="SM00236">
    <property type="entry name" value="fCBD"/>
    <property type="match status" value="1"/>
</dbReference>
<dbReference type="InterPro" id="IPR052288">
    <property type="entry name" value="GH45_Enzymes"/>
</dbReference>
<keyword evidence="5" id="KW-0378">Hydrolase</keyword>
<dbReference type="GO" id="GO:0030245">
    <property type="term" value="P:cellulose catabolic process"/>
    <property type="evidence" value="ECO:0007669"/>
    <property type="project" value="UniProtKB-KW"/>
</dbReference>
<evidence type="ECO:0000313" key="14">
    <source>
        <dbReference type="Proteomes" id="UP000800094"/>
    </source>
</evidence>
<dbReference type="OrthoDB" id="10035502at2759"/>
<dbReference type="PANTHER" id="PTHR39730:SF1">
    <property type="entry name" value="ENDOGLUCANASE 1"/>
    <property type="match status" value="1"/>
</dbReference>